<evidence type="ECO:0000313" key="5">
    <source>
        <dbReference type="Proteomes" id="UP001501411"/>
    </source>
</evidence>
<dbReference type="EMBL" id="BAABIQ010000043">
    <property type="protein sequence ID" value="GAA4804567.1"/>
    <property type="molecule type" value="Genomic_DNA"/>
</dbReference>
<protein>
    <submittedName>
        <fullName evidence="4">Glycoside hydrolase family 127 protein</fullName>
    </submittedName>
</protein>
<dbReference type="InterPro" id="IPR046544">
    <property type="entry name" value="GH146_SB_dom"/>
</dbReference>
<evidence type="ECO:0000259" key="3">
    <source>
        <dbReference type="Pfam" id="PF20736"/>
    </source>
</evidence>
<gene>
    <name evidence="4" type="ORF">GCM10023231_37090</name>
</gene>
<dbReference type="SUPFAM" id="SSF48208">
    <property type="entry name" value="Six-hairpin glycosidases"/>
    <property type="match status" value="1"/>
</dbReference>
<dbReference type="Pfam" id="PF20736">
    <property type="entry name" value="Glyco_hydro127M"/>
    <property type="match status" value="1"/>
</dbReference>
<reference evidence="5" key="1">
    <citation type="journal article" date="2019" name="Int. J. Syst. Evol. Microbiol.">
        <title>The Global Catalogue of Microorganisms (GCM) 10K type strain sequencing project: providing services to taxonomists for standard genome sequencing and annotation.</title>
        <authorList>
            <consortium name="The Broad Institute Genomics Platform"/>
            <consortium name="The Broad Institute Genome Sequencing Center for Infectious Disease"/>
            <person name="Wu L."/>
            <person name="Ma J."/>
        </authorList>
    </citation>
    <scope>NUCLEOTIDE SEQUENCE [LARGE SCALE GENOMIC DNA]</scope>
    <source>
        <strain evidence="5">JCM 18200</strain>
    </source>
</reference>
<evidence type="ECO:0000259" key="1">
    <source>
        <dbReference type="Pfam" id="PF07944"/>
    </source>
</evidence>
<keyword evidence="5" id="KW-1185">Reference proteome</keyword>
<dbReference type="GO" id="GO:0016787">
    <property type="term" value="F:hydrolase activity"/>
    <property type="evidence" value="ECO:0007669"/>
    <property type="project" value="UniProtKB-KW"/>
</dbReference>
<dbReference type="Pfam" id="PF07944">
    <property type="entry name" value="Beta-AFase-like_GH127_cat"/>
    <property type="match status" value="1"/>
</dbReference>
<feature type="domain" description="Non-reducing end beta-L-arabinofuranosidase-like GH127 middle" evidence="3">
    <location>
        <begin position="417"/>
        <end position="508"/>
    </location>
</feature>
<dbReference type="PANTHER" id="PTHR31151">
    <property type="entry name" value="PROLINE-TRNA LIGASE (DUF1680)"/>
    <property type="match status" value="1"/>
</dbReference>
<accession>A0ABP9C3P2</accession>
<dbReference type="InterPro" id="IPR008928">
    <property type="entry name" value="6-hairpin_glycosidase_sf"/>
</dbReference>
<evidence type="ECO:0000259" key="2">
    <source>
        <dbReference type="Pfam" id="PF20620"/>
    </source>
</evidence>
<organism evidence="4 5">
    <name type="scientific">Olivibacter ginsenosidimutans</name>
    <dbReference type="NCBI Taxonomy" id="1176537"/>
    <lineage>
        <taxon>Bacteria</taxon>
        <taxon>Pseudomonadati</taxon>
        <taxon>Bacteroidota</taxon>
        <taxon>Sphingobacteriia</taxon>
        <taxon>Sphingobacteriales</taxon>
        <taxon>Sphingobacteriaceae</taxon>
        <taxon>Olivibacter</taxon>
    </lineage>
</organism>
<sequence length="765" mass="87154">MPQTSEKLTKVDEATAIKATVFPLQEVQLLESSFYAAQEGELKFLRWIEPDRLLAGFRQNAGLEPKAKRYGGWESEGLAGHSLGHYLSAISLHYASSQDTAFLSKINYVVAQLAETQKARKTGYIGAIPEEDRIWAEVAKGDIRTHSFDLNGGWAPWYTIHKIMAGLLDAYIYAGNKQALEVNLGLANWADKLLKNLNEAQIQEMLKCEYGGMAETLANTYALTGDKKYLELSYKFYDKPLLDALAHQQDVLPGKHANTIIPKAIASARRYELTGDNRDLAIADFFWKTVVNHHSYATGGNSNYEYFGPADQLNNTLTDNTTETCNSYNMLKLTQHLFMIKPSAALMDYYERDLLNHILASQNPNDGTVTYYTSLRMGGRKEFSDYEHAFTCCVGTGMENHVKYNQTIYFKGSDGSLFVNLFIPAVLTWKDEGLTLRQETRLPASDKVYFTIESAPTHPLPIRIRKPHWAQEYSLSINGKAVHPSIDEFGYIYLDQQWKADDQLVLTLKSSLYTESMPDNPDRQAIFYGPVLLAAKLGMEEPDPLKGTPVLVSDQAAPEHWIQAENKHELRFSTRPNVAYPQRVELMPFNHFVNEHYTVYWDIFTPEKWKEQQQVYEAENIKQRALEARTLSLFRPGEMQPERDHKLQGEKLTTGEDHQRKWRATQNGGYLTFEMAVDPQMANSLILSYWGMDNRGRIFDILIDGEKIAQEDLNNYKESRFYDITYAIPRTITKGKKQVIVTLKPTDEQNMAGPFYGARSVSNEK</sequence>
<dbReference type="Pfam" id="PF20620">
    <property type="entry name" value="DUF6805"/>
    <property type="match status" value="1"/>
</dbReference>
<dbReference type="InterPro" id="IPR012878">
    <property type="entry name" value="Beta-AFase-like_GH127_cat"/>
</dbReference>
<name>A0ABP9C3P2_9SPHI</name>
<dbReference type="PANTHER" id="PTHR31151:SF0">
    <property type="entry name" value="PROLINE-TRNA LIGASE (DUF1680)"/>
    <property type="match status" value="1"/>
</dbReference>
<dbReference type="InterPro" id="IPR049046">
    <property type="entry name" value="Beta-AFase-like_GH127_middle"/>
</dbReference>
<proteinExistence type="predicted"/>
<comment type="caution">
    <text evidence="4">The sequence shown here is derived from an EMBL/GenBank/DDBJ whole genome shotgun (WGS) entry which is preliminary data.</text>
</comment>
<keyword evidence="4" id="KW-0378">Hydrolase</keyword>
<feature type="domain" description="Non-reducing end beta-L-arabinofuranosidase-like GH127 catalytic" evidence="1">
    <location>
        <begin position="26"/>
        <end position="405"/>
    </location>
</feature>
<dbReference type="Proteomes" id="UP001501411">
    <property type="component" value="Unassembled WGS sequence"/>
</dbReference>
<evidence type="ECO:0000313" key="4">
    <source>
        <dbReference type="EMBL" id="GAA4804567.1"/>
    </source>
</evidence>
<feature type="domain" description="Glycoside hydrolase GH146 substrate-binding" evidence="2">
    <location>
        <begin position="625"/>
        <end position="751"/>
    </location>
</feature>